<dbReference type="InterPro" id="IPR000873">
    <property type="entry name" value="AMP-dep_synth/lig_dom"/>
</dbReference>
<dbReference type="InterPro" id="IPR001242">
    <property type="entry name" value="Condensation_dom"/>
</dbReference>
<dbReference type="PROSITE" id="PS00455">
    <property type="entry name" value="AMP_BINDING"/>
    <property type="match status" value="1"/>
</dbReference>
<dbReference type="CDD" id="cd19535">
    <property type="entry name" value="Cyc_NRPS"/>
    <property type="match status" value="1"/>
</dbReference>
<dbReference type="NCBIfam" id="TIGR01733">
    <property type="entry name" value="AA-adenyl-dom"/>
    <property type="match status" value="1"/>
</dbReference>
<dbReference type="PROSITE" id="PS50075">
    <property type="entry name" value="CARRIER"/>
    <property type="match status" value="2"/>
</dbReference>
<gene>
    <name evidence="7" type="ORF">IE37_01849</name>
</gene>
<proteinExistence type="predicted"/>
<dbReference type="InterPro" id="IPR036736">
    <property type="entry name" value="ACP-like_sf"/>
</dbReference>
<dbReference type="InterPro" id="IPR009081">
    <property type="entry name" value="PP-bd_ACP"/>
</dbReference>
<keyword evidence="2" id="KW-0596">Phosphopantetheine</keyword>
<dbReference type="GO" id="GO:0008610">
    <property type="term" value="P:lipid biosynthetic process"/>
    <property type="evidence" value="ECO:0007669"/>
    <property type="project" value="UniProtKB-ARBA"/>
</dbReference>
<dbReference type="InterPro" id="IPR010071">
    <property type="entry name" value="AA_adenyl_dom"/>
</dbReference>
<dbReference type="PANTHER" id="PTHR45527:SF10">
    <property type="entry name" value="PYOCHELIN SYNTHASE PCHF"/>
    <property type="match status" value="1"/>
</dbReference>
<dbReference type="SUPFAM" id="SSF47336">
    <property type="entry name" value="ACP-like"/>
    <property type="match status" value="2"/>
</dbReference>
<dbReference type="InterPro" id="IPR020845">
    <property type="entry name" value="AMP-binding_CS"/>
</dbReference>
<dbReference type="GO" id="GO:0003824">
    <property type="term" value="F:catalytic activity"/>
    <property type="evidence" value="ECO:0007669"/>
    <property type="project" value="InterPro"/>
</dbReference>
<dbReference type="Proteomes" id="UP000245720">
    <property type="component" value="Unassembled WGS sequence"/>
</dbReference>
<dbReference type="InterPro" id="IPR057737">
    <property type="entry name" value="Condensation_MtbB-like"/>
</dbReference>
<dbReference type="GO" id="GO:0044550">
    <property type="term" value="P:secondary metabolite biosynthetic process"/>
    <property type="evidence" value="ECO:0007669"/>
    <property type="project" value="TreeGrafter"/>
</dbReference>
<dbReference type="InterPro" id="IPR006162">
    <property type="entry name" value="Ppantetheine_attach_site"/>
</dbReference>
<dbReference type="SUPFAM" id="SSF56801">
    <property type="entry name" value="Acetyl-CoA synthetase-like"/>
    <property type="match status" value="1"/>
</dbReference>
<dbReference type="Pfam" id="PF00668">
    <property type="entry name" value="Condensation"/>
    <property type="match status" value="1"/>
</dbReference>
<keyword evidence="4" id="KW-0436">Ligase</keyword>
<dbReference type="InterPro" id="IPR042099">
    <property type="entry name" value="ANL_N_sf"/>
</dbReference>
<dbReference type="AlphaFoldDB" id="A0A315XYY1"/>
<evidence type="ECO:0000256" key="5">
    <source>
        <dbReference type="ARBA" id="ARBA00023194"/>
    </source>
</evidence>
<dbReference type="Gene3D" id="3.30.559.10">
    <property type="entry name" value="Chloramphenicol acetyltransferase-like domain"/>
    <property type="match status" value="1"/>
</dbReference>
<dbReference type="RefSeq" id="WP_109726619.1">
    <property type="nucleotide sequence ID" value="NZ_QGDI01000007.1"/>
</dbReference>
<evidence type="ECO:0000256" key="2">
    <source>
        <dbReference type="ARBA" id="ARBA00022450"/>
    </source>
</evidence>
<dbReference type="Pfam" id="PF00550">
    <property type="entry name" value="PP-binding"/>
    <property type="match status" value="2"/>
</dbReference>
<evidence type="ECO:0000313" key="7">
    <source>
        <dbReference type="EMBL" id="PWJ12159.1"/>
    </source>
</evidence>
<evidence type="ECO:0000256" key="4">
    <source>
        <dbReference type="ARBA" id="ARBA00022598"/>
    </source>
</evidence>
<dbReference type="Gene3D" id="3.30.559.30">
    <property type="entry name" value="Nonribosomal peptide synthetase, condensation domain"/>
    <property type="match status" value="1"/>
</dbReference>
<dbReference type="GO" id="GO:0017000">
    <property type="term" value="P:antibiotic biosynthetic process"/>
    <property type="evidence" value="ECO:0007669"/>
    <property type="project" value="UniProtKB-KW"/>
</dbReference>
<dbReference type="InterPro" id="IPR045851">
    <property type="entry name" value="AMP-bd_C_sf"/>
</dbReference>
<name>A0A315XYY1_RUMFL</name>
<sequence length="1123" mass="126398">MNARELVMESVKKVIGSCDGLTEQSNMIRYGVSSLQVMKISGLLRKNGIRLTFADLMENKTLGEWISLAESRMTGNAVKTPVDVGSTRKEAYPLTDVQYSYWVGRENDQPMGGVDCHAYYEFDGMNVDAAKLEEAWDIVISSHPMLRTRFTNDGRQVTMDKPFSESFKKIDLSALDEAEQEKQLLQLRKKMSHRRFDLEAGETAGMRHCILSGGRSVTLIDFALIVCDVQSIKIIFRDLAAYCKSGKRPDVQKDWDFGRYIEKMRDLRSEEEKEASVYWKKREKEMALRPELPIKKKPENITSPKYTHHTASLSEKQWASIKKRAADENVTPAMVLLTAYSQTLHCWTSNDSFLINLPLFDRCDDLGSVSDVVADFTTLLLAEQDLSQKRTFSENIRKVSGDFIRDMRYAAYNGVQVQRDLQALYPGQRDFAPVVFACNIGMELINDDFAECIGDIRYMVSQTPQVWIDCQLFERSGELVLVWDTADELFPEQMTDDMFDTFMRYLNTLSDEKTDWNSFCSPEIPTRYVRKTLDELKEELPHRELLTDGLVRYAAETPDKTALYFCENGKRVTYSELYGLSLRIAAALQEHGFKKGNLAAIILERGIGQIAAAYGILLAGGCYVPISYGHPDKRIEKIISSMKIGFAITDSRERFEGTDAVCIAYDEAVNSSFEYSPTDVTAEDSAYIIMTSGSTGMPKGVEIQHGSAYNTIYDINERAGVTSDHGIIGVSATDFDLSVYDIFGMSAAGGTLYLLSQQNAKDADAWVDIILENNITLWNSVPILFDMLLTAAEKRGAELPIKTVMLSGDWIGIPLAKRCYKMLPQSVIFAMGGATEASIWSNLFIVSKDIPEDWKSIPYGFALRSQMYRIVDRDGRDRPDWAEGELLIGGAGVAKSYYNDPELTKKKFTTENGIIWYHTGDNGRFWDDGAIEFLGRKDNQIKVSGHRIELGEIEYAAVQCRGISRAAAQIYKAGGSARIALFYTADEEVSEKELTEQMKKYLPNYMLPKKFIHIDDFSVTSNGKLDRKALIVPDEADVSDAVSAEFTETESKLSRIWESSLDVKVGSSSDDFFELGGNSLKATNMLYDIEEVFSVKFRIGMIFRYPSLGDMAAQIDKLSKGSR</sequence>
<dbReference type="Gene3D" id="1.10.1200.10">
    <property type="entry name" value="ACP-like"/>
    <property type="match status" value="2"/>
</dbReference>
<dbReference type="GO" id="GO:0031177">
    <property type="term" value="F:phosphopantetheine binding"/>
    <property type="evidence" value="ECO:0007669"/>
    <property type="project" value="TreeGrafter"/>
</dbReference>
<dbReference type="EMBL" id="QGDI01000007">
    <property type="protein sequence ID" value="PWJ12159.1"/>
    <property type="molecule type" value="Genomic_DNA"/>
</dbReference>
<dbReference type="Pfam" id="PF00501">
    <property type="entry name" value="AMP-binding"/>
    <property type="match status" value="1"/>
</dbReference>
<comment type="caution">
    <text evidence="7">The sequence shown here is derived from an EMBL/GenBank/DDBJ whole genome shotgun (WGS) entry which is preliminary data.</text>
</comment>
<dbReference type="Gene3D" id="3.40.50.12780">
    <property type="entry name" value="N-terminal domain of ligase-like"/>
    <property type="match status" value="1"/>
</dbReference>
<dbReference type="GO" id="GO:0005737">
    <property type="term" value="C:cytoplasm"/>
    <property type="evidence" value="ECO:0007669"/>
    <property type="project" value="TreeGrafter"/>
</dbReference>
<organism evidence="7 8">
    <name type="scientific">Ruminococcus flavefaciens</name>
    <dbReference type="NCBI Taxonomy" id="1265"/>
    <lineage>
        <taxon>Bacteria</taxon>
        <taxon>Bacillati</taxon>
        <taxon>Bacillota</taxon>
        <taxon>Clostridia</taxon>
        <taxon>Eubacteriales</taxon>
        <taxon>Oscillospiraceae</taxon>
        <taxon>Ruminococcus</taxon>
    </lineage>
</organism>
<dbReference type="PANTHER" id="PTHR45527">
    <property type="entry name" value="NONRIBOSOMAL PEPTIDE SYNTHETASE"/>
    <property type="match status" value="1"/>
</dbReference>
<dbReference type="GO" id="GO:0043041">
    <property type="term" value="P:amino acid activation for nonribosomal peptide biosynthetic process"/>
    <property type="evidence" value="ECO:0007669"/>
    <property type="project" value="TreeGrafter"/>
</dbReference>
<evidence type="ECO:0000256" key="3">
    <source>
        <dbReference type="ARBA" id="ARBA00022553"/>
    </source>
</evidence>
<dbReference type="Gene3D" id="3.30.300.30">
    <property type="match status" value="1"/>
</dbReference>
<keyword evidence="5" id="KW-0045">Antibiotic biosynthesis</keyword>
<accession>A0A315XYY1</accession>
<reference evidence="7 8" key="1">
    <citation type="submission" date="2018-05" db="EMBL/GenBank/DDBJ databases">
        <title>The Hungate 1000. A catalogue of reference genomes from the rumen microbiome.</title>
        <authorList>
            <person name="Kelly W."/>
        </authorList>
    </citation>
    <scope>NUCLEOTIDE SEQUENCE [LARGE SCALE GENOMIC DNA]</scope>
    <source>
        <strain evidence="7 8">SAb67</strain>
    </source>
</reference>
<dbReference type="InterPro" id="IPR023213">
    <property type="entry name" value="CAT-like_dom_sf"/>
</dbReference>
<protein>
    <submittedName>
        <fullName evidence="7">Yersiniabactin nonribosomal peptide synthetase</fullName>
    </submittedName>
</protein>
<feature type="domain" description="Carrier" evidence="6">
    <location>
        <begin position="1044"/>
        <end position="1119"/>
    </location>
</feature>
<keyword evidence="3" id="KW-0597">Phosphoprotein</keyword>
<feature type="domain" description="Carrier" evidence="6">
    <location>
        <begin position="1"/>
        <end position="73"/>
    </location>
</feature>
<dbReference type="OrthoDB" id="2203190at2"/>
<dbReference type="SUPFAM" id="SSF52777">
    <property type="entry name" value="CoA-dependent acyltransferases"/>
    <property type="match status" value="2"/>
</dbReference>
<dbReference type="PROSITE" id="PS00012">
    <property type="entry name" value="PHOSPHOPANTETHEINE"/>
    <property type="match status" value="1"/>
</dbReference>
<evidence type="ECO:0000256" key="1">
    <source>
        <dbReference type="ARBA" id="ARBA00001957"/>
    </source>
</evidence>
<comment type="cofactor">
    <cofactor evidence="1">
        <name>pantetheine 4'-phosphate</name>
        <dbReference type="ChEBI" id="CHEBI:47942"/>
    </cofactor>
</comment>
<evidence type="ECO:0000313" key="8">
    <source>
        <dbReference type="Proteomes" id="UP000245720"/>
    </source>
</evidence>
<evidence type="ECO:0000259" key="6">
    <source>
        <dbReference type="PROSITE" id="PS50075"/>
    </source>
</evidence>